<reference evidence="7" key="1">
    <citation type="submission" date="2018-05" db="EMBL/GenBank/DDBJ databases">
        <authorList>
            <person name="Lanie J.A."/>
            <person name="Ng W.-L."/>
            <person name="Kazmierczak K.M."/>
            <person name="Andrzejewski T.M."/>
            <person name="Davidsen T.M."/>
            <person name="Wayne K.J."/>
            <person name="Tettelin H."/>
            <person name="Glass J.I."/>
            <person name="Rusch D."/>
            <person name="Podicherti R."/>
            <person name="Tsui H.-C.T."/>
            <person name="Winkler M.E."/>
        </authorList>
    </citation>
    <scope>NUCLEOTIDE SEQUENCE</scope>
</reference>
<sequence length="454" mass="50201">MMNVLLISTYEMGRQSFGLASPAAWLRETGAVVTCVDVTRQEFPEAFAATADLVAWYLPMHTATRLAVPFIQKVKALNSQAHLCCYGLYATLNTDYLTGLGVKTVLGGEFESDLVSLVAHLNDKKDASLPHTPGTQLSRLDFRVPDREGLPALSRYASLRTSDGLRRVVGYTEASRGCKHLCRHCPVVPVYRGRFRIVAPQVVLADIRNQVEAGARHITFGDPDFFNGIRHAMSVVAGLNREHPDISYDVTIKIEHLLTYADCLHKLRETGCLFVTSAVESLDDKALLALDKGHTRADFEKAVHLCADAELALAPTFIAFTPWTTLTSYCELLESIATLGLIDAVAPIQLGIRLLITRESRLLTLPEIKSLIGPYDSERLIYPWLHPDPRVDALQEAVMQLIGNRLSASRSEIFDAIWTIAHGRSGLPIADITHSAPMIQVRAAVPYLNEPWYC</sequence>
<keyword evidence="2" id="KW-0949">S-adenosyl-L-methionine</keyword>
<keyword evidence="4" id="KW-0408">Iron</keyword>
<dbReference type="InterPro" id="IPR023404">
    <property type="entry name" value="rSAM_horseshoe"/>
</dbReference>
<gene>
    <name evidence="7" type="ORF">METZ01_LOCUS39127</name>
</gene>
<accession>A0A381RA19</accession>
<organism evidence="7">
    <name type="scientific">marine metagenome</name>
    <dbReference type="NCBI Taxonomy" id="408172"/>
    <lineage>
        <taxon>unclassified sequences</taxon>
        <taxon>metagenomes</taxon>
        <taxon>ecological metagenomes</taxon>
    </lineage>
</organism>
<dbReference type="GO" id="GO:0051536">
    <property type="term" value="F:iron-sulfur cluster binding"/>
    <property type="evidence" value="ECO:0007669"/>
    <property type="project" value="UniProtKB-KW"/>
</dbReference>
<feature type="domain" description="Elp3/MiaA/NifB-like radical SAM core" evidence="6">
    <location>
        <begin position="168"/>
        <end position="386"/>
    </location>
</feature>
<dbReference type="GO" id="GO:0046872">
    <property type="term" value="F:metal ion binding"/>
    <property type="evidence" value="ECO:0007669"/>
    <property type="project" value="UniProtKB-KW"/>
</dbReference>
<dbReference type="NCBIfam" id="NF040546">
    <property type="entry name" value="rSAM_CUAEP"/>
    <property type="match status" value="1"/>
</dbReference>
<dbReference type="PANTHER" id="PTHR43409">
    <property type="entry name" value="ANAEROBIC MAGNESIUM-PROTOPORPHYRIN IX MONOMETHYL ESTER CYCLASE-RELATED"/>
    <property type="match status" value="1"/>
</dbReference>
<dbReference type="InterPro" id="IPR054699">
    <property type="entry name" value="rSAM_CUAEP"/>
</dbReference>
<dbReference type="InterPro" id="IPR007197">
    <property type="entry name" value="rSAM"/>
</dbReference>
<evidence type="ECO:0000256" key="1">
    <source>
        <dbReference type="ARBA" id="ARBA00001966"/>
    </source>
</evidence>
<dbReference type="InterPro" id="IPR051198">
    <property type="entry name" value="BchE-like"/>
</dbReference>
<comment type="cofactor">
    <cofactor evidence="1">
        <name>[4Fe-4S] cluster</name>
        <dbReference type="ChEBI" id="CHEBI:49883"/>
    </cofactor>
</comment>
<dbReference type="SUPFAM" id="SSF102114">
    <property type="entry name" value="Radical SAM enzymes"/>
    <property type="match status" value="1"/>
</dbReference>
<dbReference type="PANTHER" id="PTHR43409:SF7">
    <property type="entry name" value="BLL1977 PROTEIN"/>
    <property type="match status" value="1"/>
</dbReference>
<dbReference type="Gene3D" id="3.80.30.20">
    <property type="entry name" value="tm_1862 like domain"/>
    <property type="match status" value="1"/>
</dbReference>
<evidence type="ECO:0000256" key="4">
    <source>
        <dbReference type="ARBA" id="ARBA00023004"/>
    </source>
</evidence>
<dbReference type="GO" id="GO:0005829">
    <property type="term" value="C:cytosol"/>
    <property type="evidence" value="ECO:0007669"/>
    <property type="project" value="TreeGrafter"/>
</dbReference>
<dbReference type="Pfam" id="PF04055">
    <property type="entry name" value="Radical_SAM"/>
    <property type="match status" value="1"/>
</dbReference>
<protein>
    <recommendedName>
        <fullName evidence="6">Elp3/MiaA/NifB-like radical SAM core domain-containing protein</fullName>
    </recommendedName>
</protein>
<proteinExistence type="predicted"/>
<evidence type="ECO:0000256" key="5">
    <source>
        <dbReference type="ARBA" id="ARBA00023014"/>
    </source>
</evidence>
<evidence type="ECO:0000256" key="2">
    <source>
        <dbReference type="ARBA" id="ARBA00022691"/>
    </source>
</evidence>
<name>A0A381RA19_9ZZZZ</name>
<keyword evidence="3" id="KW-0479">Metal-binding</keyword>
<evidence type="ECO:0000313" key="7">
    <source>
        <dbReference type="EMBL" id="SUZ86273.1"/>
    </source>
</evidence>
<evidence type="ECO:0000259" key="6">
    <source>
        <dbReference type="SMART" id="SM00729"/>
    </source>
</evidence>
<dbReference type="AlphaFoldDB" id="A0A381RA19"/>
<dbReference type="InterPro" id="IPR006638">
    <property type="entry name" value="Elp3/MiaA/NifB-like_rSAM"/>
</dbReference>
<dbReference type="GO" id="GO:0003824">
    <property type="term" value="F:catalytic activity"/>
    <property type="evidence" value="ECO:0007669"/>
    <property type="project" value="InterPro"/>
</dbReference>
<evidence type="ECO:0000256" key="3">
    <source>
        <dbReference type="ARBA" id="ARBA00022723"/>
    </source>
</evidence>
<dbReference type="EMBL" id="UINC01001673">
    <property type="protein sequence ID" value="SUZ86273.1"/>
    <property type="molecule type" value="Genomic_DNA"/>
</dbReference>
<keyword evidence="5" id="KW-0411">Iron-sulfur</keyword>
<dbReference type="InterPro" id="IPR058240">
    <property type="entry name" value="rSAM_sf"/>
</dbReference>
<dbReference type="SFLD" id="SFLDS00029">
    <property type="entry name" value="Radical_SAM"/>
    <property type="match status" value="1"/>
</dbReference>
<dbReference type="SMART" id="SM00729">
    <property type="entry name" value="Elp3"/>
    <property type="match status" value="1"/>
</dbReference>
<dbReference type="SFLD" id="SFLDG01082">
    <property type="entry name" value="B12-binding_domain_containing"/>
    <property type="match status" value="1"/>
</dbReference>